<evidence type="ECO:0000313" key="2">
    <source>
        <dbReference type="Proteomes" id="UP000295788"/>
    </source>
</evidence>
<reference evidence="1 2" key="1">
    <citation type="submission" date="2019-03" db="EMBL/GenBank/DDBJ databases">
        <title>Genomic Encyclopedia of Type Strains, Phase IV (KMG-IV): sequencing the most valuable type-strain genomes for metagenomic binning, comparative biology and taxonomic classification.</title>
        <authorList>
            <person name="Goeker M."/>
        </authorList>
    </citation>
    <scope>NUCLEOTIDE SEQUENCE [LARGE SCALE GENOMIC DNA]</scope>
    <source>
        <strain evidence="1 2">DSM 23802</strain>
    </source>
</reference>
<dbReference type="AlphaFoldDB" id="A0A4R3K708"/>
<organism evidence="1 2">
    <name type="scientific">Tepidibacillus fermentans</name>
    <dbReference type="NCBI Taxonomy" id="1281767"/>
    <lineage>
        <taxon>Bacteria</taxon>
        <taxon>Bacillati</taxon>
        <taxon>Bacillota</taxon>
        <taxon>Bacilli</taxon>
        <taxon>Bacillales</taxon>
        <taxon>Bacillaceae</taxon>
        <taxon>Tepidibacillus</taxon>
    </lineage>
</organism>
<protein>
    <submittedName>
        <fullName evidence="1">Uncharacterized protein</fullName>
    </submittedName>
</protein>
<evidence type="ECO:0000313" key="1">
    <source>
        <dbReference type="EMBL" id="TCS78625.1"/>
    </source>
</evidence>
<name>A0A4R3K708_9BACI</name>
<sequence length="171" mass="18963">MLLKKKIIKFISTGILTGLIGLHTANGASAEVIRPKSIDFSGYEYIHSTDSRGLTIYWQHTHVNNKPTTDTVSYSVSRQAYSSANVSVSSTFNAMVEQVGVSTEVSLGASVTKITTISWTIPAYSTYTLRYGSRWAKASGVERYWYRGNIVSSKYVSGQWTYEGYSDSIKQ</sequence>
<dbReference type="Proteomes" id="UP000295788">
    <property type="component" value="Unassembled WGS sequence"/>
</dbReference>
<dbReference type="OrthoDB" id="2967536at2"/>
<keyword evidence="2" id="KW-1185">Reference proteome</keyword>
<gene>
    <name evidence="1" type="ORF">EDD72_1263</name>
</gene>
<dbReference type="EMBL" id="SMAB01000026">
    <property type="protein sequence ID" value="TCS78625.1"/>
    <property type="molecule type" value="Genomic_DNA"/>
</dbReference>
<accession>A0A4R3K708</accession>
<proteinExistence type="predicted"/>
<dbReference type="RefSeq" id="WP_132770499.1">
    <property type="nucleotide sequence ID" value="NZ_SMAB01000026.1"/>
</dbReference>
<comment type="caution">
    <text evidence="1">The sequence shown here is derived from an EMBL/GenBank/DDBJ whole genome shotgun (WGS) entry which is preliminary data.</text>
</comment>